<dbReference type="AlphaFoldDB" id="A3XPT9"/>
<dbReference type="STRING" id="398720.MED217_13044"/>
<dbReference type="EMBL" id="AANC01000008">
    <property type="protein sequence ID" value="EAQ48434.1"/>
    <property type="molecule type" value="Genomic_DNA"/>
</dbReference>
<dbReference type="PANTHER" id="PTHR34580">
    <property type="match status" value="1"/>
</dbReference>
<comment type="caution">
    <text evidence="2">The sequence shown here is derived from an EMBL/GenBank/DDBJ whole genome shotgun (WGS) entry which is preliminary data.</text>
</comment>
<organism evidence="2 3">
    <name type="scientific">Leeuwenhoekiella blandensis (strain CECT 7118 / CCUG 51940 / KCTC 22103 / MED217)</name>
    <name type="common">Flavobacterium sp. (strain MED217)</name>
    <dbReference type="NCBI Taxonomy" id="398720"/>
    <lineage>
        <taxon>Bacteria</taxon>
        <taxon>Pseudomonadati</taxon>
        <taxon>Bacteroidota</taxon>
        <taxon>Flavobacteriia</taxon>
        <taxon>Flavobacteriales</taxon>
        <taxon>Flavobacteriaceae</taxon>
        <taxon>Leeuwenhoekiella</taxon>
    </lineage>
</organism>
<dbReference type="HOGENOM" id="CLU_041141_6_2_10"/>
<sequence>MTDYPIFEETFQTMSTYKKAARLAKIISYVKHKSGISKDQLLDAVAEFTGGEVSSRTLERDLKTIREEFSIDIIYESVTNGYHVEQRDQEAVYEFLKLIEFANVGHLLQEGTTDFSKLADIVHLDDSSIFQGIEQVKTIVAAIQQQHQLSFVHINYWNQTQKEYTMTPLQIREYLNRWYVVGVPEGATEIRTFGIDRIQQLQISGHTQVKRTDYEDQLGQFAKIVGLNFNEGAARPQKIRLQVFHKHLKYLQSLPLHRSQDIQYEKKAEYGTVTYVLIPNYEFKIQLLKMHSFVIVEEPQELREEIQHMLQEALANYK</sequence>
<dbReference type="OrthoDB" id="9791262at2"/>
<name>A3XPT9_LEEBM</name>
<reference evidence="2 3" key="1">
    <citation type="journal article" date="2007" name="Nature">
        <title>Light stimulates growth of proteorhodopsin-containing marine Flavobacteria.</title>
        <authorList>
            <person name="Gomez-Consarnau L."/>
            <person name="Gonzalez J.M."/>
            <person name="Coll-Llado M."/>
            <person name="Gourdon P."/>
            <person name="Pascher T."/>
            <person name="Neutze R."/>
            <person name="Pedros-Alio C."/>
            <person name="Pinhassi J."/>
        </authorList>
    </citation>
    <scope>NUCLEOTIDE SEQUENCE [LARGE SCALE GENOMIC DNA]</scope>
    <source>
        <strain evidence="2 3">MED217</strain>
    </source>
</reference>
<dbReference type="PROSITE" id="PS52050">
    <property type="entry name" value="WYL"/>
    <property type="match status" value="1"/>
</dbReference>
<evidence type="ECO:0000259" key="1">
    <source>
        <dbReference type="Pfam" id="PF13280"/>
    </source>
</evidence>
<evidence type="ECO:0000313" key="2">
    <source>
        <dbReference type="EMBL" id="EAQ48434.1"/>
    </source>
</evidence>
<dbReference type="Pfam" id="PF13280">
    <property type="entry name" value="WYL"/>
    <property type="match status" value="1"/>
</dbReference>
<feature type="domain" description="WYL" evidence="1">
    <location>
        <begin position="136"/>
        <end position="203"/>
    </location>
</feature>
<dbReference type="eggNOG" id="COG2378">
    <property type="taxonomic scope" value="Bacteria"/>
</dbReference>
<accession>A3XPT9</accession>
<dbReference type="PANTHER" id="PTHR34580:SF9">
    <property type="entry name" value="SLL5097 PROTEIN"/>
    <property type="match status" value="1"/>
</dbReference>
<dbReference type="InterPro" id="IPR026881">
    <property type="entry name" value="WYL_dom"/>
</dbReference>
<proteinExistence type="predicted"/>
<dbReference type="Proteomes" id="UP000001601">
    <property type="component" value="Unassembled WGS sequence"/>
</dbReference>
<keyword evidence="3" id="KW-1185">Reference proteome</keyword>
<protein>
    <submittedName>
        <fullName evidence="2">Putative transcriptional regulator</fullName>
    </submittedName>
</protein>
<gene>
    <name evidence="2" type="ORF">MED217_13044</name>
</gene>
<evidence type="ECO:0000313" key="3">
    <source>
        <dbReference type="Proteomes" id="UP000001601"/>
    </source>
</evidence>
<dbReference type="InterPro" id="IPR051534">
    <property type="entry name" value="CBASS_pafABC_assoc_protein"/>
</dbReference>